<dbReference type="EMBL" id="JAHRHJ020000006">
    <property type="protein sequence ID" value="KAH9311100.1"/>
    <property type="molecule type" value="Genomic_DNA"/>
</dbReference>
<accession>A0AA38FWL1</accession>
<dbReference type="Proteomes" id="UP000824469">
    <property type="component" value="Unassembled WGS sequence"/>
</dbReference>
<keyword evidence="2" id="KW-1185">Reference proteome</keyword>
<organism evidence="1 2">
    <name type="scientific">Taxus chinensis</name>
    <name type="common">Chinese yew</name>
    <name type="synonym">Taxus wallichiana var. chinensis</name>
    <dbReference type="NCBI Taxonomy" id="29808"/>
    <lineage>
        <taxon>Eukaryota</taxon>
        <taxon>Viridiplantae</taxon>
        <taxon>Streptophyta</taxon>
        <taxon>Embryophyta</taxon>
        <taxon>Tracheophyta</taxon>
        <taxon>Spermatophyta</taxon>
        <taxon>Pinopsida</taxon>
        <taxon>Pinidae</taxon>
        <taxon>Conifers II</taxon>
        <taxon>Cupressales</taxon>
        <taxon>Taxaceae</taxon>
        <taxon>Taxus</taxon>
    </lineage>
</organism>
<dbReference type="AlphaFoldDB" id="A0AA38FWL1"/>
<proteinExistence type="predicted"/>
<dbReference type="PANTHER" id="PTHR31215">
    <property type="entry name" value="OS05G0510400 PROTEIN-RELATED"/>
    <property type="match status" value="1"/>
</dbReference>
<reference evidence="1 2" key="1">
    <citation type="journal article" date="2021" name="Nat. Plants">
        <title>The Taxus genome provides insights into paclitaxel biosynthesis.</title>
        <authorList>
            <person name="Xiong X."/>
            <person name="Gou J."/>
            <person name="Liao Q."/>
            <person name="Li Y."/>
            <person name="Zhou Q."/>
            <person name="Bi G."/>
            <person name="Li C."/>
            <person name="Du R."/>
            <person name="Wang X."/>
            <person name="Sun T."/>
            <person name="Guo L."/>
            <person name="Liang H."/>
            <person name="Lu P."/>
            <person name="Wu Y."/>
            <person name="Zhang Z."/>
            <person name="Ro D.K."/>
            <person name="Shang Y."/>
            <person name="Huang S."/>
            <person name="Yan J."/>
        </authorList>
    </citation>
    <scope>NUCLEOTIDE SEQUENCE [LARGE SCALE GENOMIC DNA]</scope>
    <source>
        <strain evidence="1">Ta-2019</strain>
    </source>
</reference>
<protein>
    <submittedName>
        <fullName evidence="1">Uncharacterized protein</fullName>
    </submittedName>
</protein>
<sequence length="303" mass="34442">MGSTRKCKYQSFHKIVVAHRLTNHIALVKREGEEDITEDKTIREVAKDHFQTSLSDDNSGRIETREDLLEVILNIGTEDMNERLLKEIKLKDIKKKLTNHISLVKREGEKDLTEDKIIREVAKDHFQSLSDDNSGRIETCEDLLESLGATFIEDTKANHLSASFMDRFNPPTSDLSPVKQQAFNIVNQHFMHRSSLPPLRLIIQGTARTGHLDLFPDSLLLLIFNKIANVKALSRHYTVLRHLNSLVPWVENVFIKLDNVISGKESGFGGKGKGILGKLVQLMISNIMKLLQALQHLIEPRKV</sequence>
<feature type="non-terminal residue" evidence="1">
    <location>
        <position position="303"/>
    </location>
</feature>
<evidence type="ECO:0000313" key="2">
    <source>
        <dbReference type="Proteomes" id="UP000824469"/>
    </source>
</evidence>
<gene>
    <name evidence="1" type="ORF">KI387_026135</name>
</gene>
<dbReference type="InterPro" id="IPR044809">
    <property type="entry name" value="AUF1-like"/>
</dbReference>
<comment type="caution">
    <text evidence="1">The sequence shown here is derived from an EMBL/GenBank/DDBJ whole genome shotgun (WGS) entry which is preliminary data.</text>
</comment>
<evidence type="ECO:0000313" key="1">
    <source>
        <dbReference type="EMBL" id="KAH9311100.1"/>
    </source>
</evidence>
<name>A0AA38FWL1_TAXCH</name>